<dbReference type="Proteomes" id="UP000663090">
    <property type="component" value="Chromosome"/>
</dbReference>
<accession>A0ABX7NBP5</accession>
<organism evidence="1 2">
    <name type="scientific">Myxococcus landrumensis</name>
    <dbReference type="NCBI Taxonomy" id="2813577"/>
    <lineage>
        <taxon>Bacteria</taxon>
        <taxon>Pseudomonadati</taxon>
        <taxon>Myxococcota</taxon>
        <taxon>Myxococcia</taxon>
        <taxon>Myxococcales</taxon>
        <taxon>Cystobacterineae</taxon>
        <taxon>Myxococcaceae</taxon>
        <taxon>Myxococcus</taxon>
    </lineage>
</organism>
<reference evidence="1 2" key="1">
    <citation type="submission" date="2021-02" db="EMBL/GenBank/DDBJ databases">
        <title>De Novo genome assembly of isolated myxobacteria.</title>
        <authorList>
            <person name="Stevens D.C."/>
        </authorList>
    </citation>
    <scope>NUCLEOTIDE SEQUENCE [LARGE SCALE GENOMIC DNA]</scope>
    <source>
        <strain evidence="1 2">SCHIC003</strain>
    </source>
</reference>
<dbReference type="RefSeq" id="WP_206717876.1">
    <property type="nucleotide sequence ID" value="NZ_CP071091.1"/>
</dbReference>
<name>A0ABX7NBP5_9BACT</name>
<dbReference type="EMBL" id="CP071091">
    <property type="protein sequence ID" value="QSQ16212.1"/>
    <property type="molecule type" value="Genomic_DNA"/>
</dbReference>
<sequence length="239" mass="26286">MHRDSSIPALPCVELGATLEFYGRLGFKTTYQQRAPNPYAATNRRGAQLHFFGVKGLDPAAAYSVCLIIVNEVEKLHEEFSEAFRQGYGKVPLRGVPRITRMKKGQSRFTVVDPNGNSVMFIRKDEPDGYGDDDVDTEAQPASALGKALKTARRLRDFKGDDAMAAKVLEGALKKPGGGTMLERARVLLASAELAVVLSGPSRAREWLREFEALELSASERTSLREEHAAVQSFLEAET</sequence>
<evidence type="ECO:0000313" key="2">
    <source>
        <dbReference type="Proteomes" id="UP000663090"/>
    </source>
</evidence>
<dbReference type="Gene3D" id="3.10.180.10">
    <property type="entry name" value="2,3-Dihydroxybiphenyl 1,2-Dioxygenase, domain 1"/>
    <property type="match status" value="1"/>
</dbReference>
<keyword evidence="2" id="KW-1185">Reference proteome</keyword>
<dbReference type="SUPFAM" id="SSF54593">
    <property type="entry name" value="Glyoxalase/Bleomycin resistance protein/Dihydroxybiphenyl dioxygenase"/>
    <property type="match status" value="1"/>
</dbReference>
<gene>
    <name evidence="1" type="ORF">JY572_09265</name>
</gene>
<evidence type="ECO:0000313" key="1">
    <source>
        <dbReference type="EMBL" id="QSQ16212.1"/>
    </source>
</evidence>
<dbReference type="InterPro" id="IPR029068">
    <property type="entry name" value="Glyas_Bleomycin-R_OHBP_Dase"/>
</dbReference>
<protein>
    <recommendedName>
        <fullName evidence="3">Glyoxalase</fullName>
    </recommendedName>
</protein>
<proteinExistence type="predicted"/>
<evidence type="ECO:0008006" key="3">
    <source>
        <dbReference type="Google" id="ProtNLM"/>
    </source>
</evidence>